<feature type="transmembrane region" description="Helical" evidence="1">
    <location>
        <begin position="37"/>
        <end position="55"/>
    </location>
</feature>
<dbReference type="EMBL" id="AP023321">
    <property type="protein sequence ID" value="BCI61000.1"/>
    <property type="molecule type" value="Genomic_DNA"/>
</dbReference>
<proteinExistence type="predicted"/>
<evidence type="ECO:0000256" key="1">
    <source>
        <dbReference type="SAM" id="Phobius"/>
    </source>
</evidence>
<feature type="transmembrane region" description="Helical" evidence="1">
    <location>
        <begin position="6"/>
        <end position="25"/>
    </location>
</feature>
<sequence>MWYFLFRFIALAVIVSLFIVCIFCIPWLRKKTRRTKVIAFILFLIILLIFLPYPYENFFFHFKTPEEAFAYSHFGAAIQTVSVEDTCAFVVYSSGGQSADPDVIEKGPYGWNINSPFSPRNGGSKHWSSTDTTGKSKTFFLNVVQSEQSRQLFIMIHRFDSVGNSHEIADIHDTLDSLFQIHTSDSYLSHIEYYYTVLDVDDVDDHYQIYVDGKPVDPFKDLYQKSEWSAIQ</sequence>
<name>A0A7I8D2E4_9FIRM</name>
<accession>A0A7I8D2E4</accession>
<dbReference type="KEGG" id="sman:C12CBH8_16390"/>
<keyword evidence="1" id="KW-1133">Transmembrane helix</keyword>
<evidence type="ECO:0000313" key="2">
    <source>
        <dbReference type="EMBL" id="BCI61000.1"/>
    </source>
</evidence>
<dbReference type="AlphaFoldDB" id="A0A7I8D2E4"/>
<keyword evidence="1" id="KW-0472">Membrane</keyword>
<keyword evidence="3" id="KW-1185">Reference proteome</keyword>
<reference evidence="3" key="1">
    <citation type="submission" date="2020-07" db="EMBL/GenBank/DDBJ databases">
        <title>Complete genome sequencing of Clostridia bacterium strain 12CBH8.</title>
        <authorList>
            <person name="Sakamoto M."/>
            <person name="Murakami T."/>
            <person name="Mori H."/>
        </authorList>
    </citation>
    <scope>NUCLEOTIDE SEQUENCE [LARGE SCALE GENOMIC DNA]</scope>
    <source>
        <strain evidence="3">12CBH8</strain>
    </source>
</reference>
<gene>
    <name evidence="2" type="ORF">C12CBH8_16390</name>
</gene>
<dbReference type="Proteomes" id="UP000593890">
    <property type="component" value="Chromosome"/>
</dbReference>
<protein>
    <submittedName>
        <fullName evidence="2">Uncharacterized protein</fullName>
    </submittedName>
</protein>
<keyword evidence="1" id="KW-0812">Transmembrane</keyword>
<dbReference type="RefSeq" id="WP_215533002.1">
    <property type="nucleotide sequence ID" value="NZ_AP023321.1"/>
</dbReference>
<organism evidence="2 3">
    <name type="scientific">Solibaculum mannosilyticum</name>
    <dbReference type="NCBI Taxonomy" id="2780922"/>
    <lineage>
        <taxon>Bacteria</taxon>
        <taxon>Bacillati</taxon>
        <taxon>Bacillota</taxon>
        <taxon>Clostridia</taxon>
        <taxon>Eubacteriales</taxon>
        <taxon>Oscillospiraceae</taxon>
        <taxon>Solibaculum</taxon>
    </lineage>
</organism>
<evidence type="ECO:0000313" key="3">
    <source>
        <dbReference type="Proteomes" id="UP000593890"/>
    </source>
</evidence>